<gene>
    <name evidence="2" type="ORF">GCM10011328_42520</name>
</gene>
<evidence type="ECO:0008006" key="4">
    <source>
        <dbReference type="Google" id="ProtNLM"/>
    </source>
</evidence>
<dbReference type="EMBL" id="BMFZ01000021">
    <property type="protein sequence ID" value="GGA62850.1"/>
    <property type="molecule type" value="Genomic_DNA"/>
</dbReference>
<keyword evidence="3" id="KW-1185">Reference proteome</keyword>
<dbReference type="RefSeq" id="WP_188475514.1">
    <property type="nucleotide sequence ID" value="NZ_BMFZ01000021.1"/>
</dbReference>
<accession>A0ABQ1H7Q8</accession>
<evidence type="ECO:0000313" key="2">
    <source>
        <dbReference type="EMBL" id="GGA62850.1"/>
    </source>
</evidence>
<organism evidence="2 3">
    <name type="scientific">Hafnia psychrotolerans</name>
    <dbReference type="NCBI Taxonomy" id="1477018"/>
    <lineage>
        <taxon>Bacteria</taxon>
        <taxon>Pseudomonadati</taxon>
        <taxon>Pseudomonadota</taxon>
        <taxon>Gammaproteobacteria</taxon>
        <taxon>Enterobacterales</taxon>
        <taxon>Hafniaceae</taxon>
        <taxon>Hafnia</taxon>
    </lineage>
</organism>
<sequence>MAWHTVSQAQKLTQKSRRTLYRDMASGLVSYRTNGSGHRELETSELIRHYGDLSVDGTASRPTVAQPDGTQNEAVLLDEIRALRQEVAELKGMMLRLEHKPDPALSPVITKWWQRWQRPSK</sequence>
<name>A0ABQ1H7Q8_9GAMM</name>
<evidence type="ECO:0000313" key="3">
    <source>
        <dbReference type="Proteomes" id="UP000627464"/>
    </source>
</evidence>
<dbReference type="Proteomes" id="UP000627464">
    <property type="component" value="Unassembled WGS sequence"/>
</dbReference>
<comment type="caution">
    <text evidence="2">The sequence shown here is derived from an EMBL/GenBank/DDBJ whole genome shotgun (WGS) entry which is preliminary data.</text>
</comment>
<proteinExistence type="predicted"/>
<protein>
    <recommendedName>
        <fullName evidence="4">Entry exclusion protein 1</fullName>
    </recommendedName>
</protein>
<feature type="coiled-coil region" evidence="1">
    <location>
        <begin position="73"/>
        <end position="100"/>
    </location>
</feature>
<keyword evidence="1" id="KW-0175">Coiled coil</keyword>
<evidence type="ECO:0000256" key="1">
    <source>
        <dbReference type="SAM" id="Coils"/>
    </source>
</evidence>
<reference evidence="3" key="1">
    <citation type="journal article" date="2019" name="Int. J. Syst. Evol. Microbiol.">
        <title>The Global Catalogue of Microorganisms (GCM) 10K type strain sequencing project: providing services to taxonomists for standard genome sequencing and annotation.</title>
        <authorList>
            <consortium name="The Broad Institute Genomics Platform"/>
            <consortium name="The Broad Institute Genome Sequencing Center for Infectious Disease"/>
            <person name="Wu L."/>
            <person name="Ma J."/>
        </authorList>
    </citation>
    <scope>NUCLEOTIDE SEQUENCE [LARGE SCALE GENOMIC DNA]</scope>
    <source>
        <strain evidence="3">CGMCC 1.12806</strain>
    </source>
</reference>